<dbReference type="EMBL" id="CAKLBY020000153">
    <property type="protein sequence ID" value="CAK7929613.1"/>
    <property type="molecule type" value="Genomic_DNA"/>
</dbReference>
<organism evidence="2 3">
    <name type="scientific">Peronospora matthiolae</name>
    <dbReference type="NCBI Taxonomy" id="2874970"/>
    <lineage>
        <taxon>Eukaryota</taxon>
        <taxon>Sar</taxon>
        <taxon>Stramenopiles</taxon>
        <taxon>Oomycota</taxon>
        <taxon>Peronosporomycetes</taxon>
        <taxon>Peronosporales</taxon>
        <taxon>Peronosporaceae</taxon>
        <taxon>Peronospora</taxon>
    </lineage>
</organism>
<name>A0AAV1U7H2_9STRA</name>
<evidence type="ECO:0000313" key="3">
    <source>
        <dbReference type="Proteomes" id="UP001162060"/>
    </source>
</evidence>
<accession>A0AAV1U7H2</accession>
<dbReference type="AlphaFoldDB" id="A0AAV1U7H2"/>
<feature type="chain" id="PRO_5043404717" evidence="1">
    <location>
        <begin position="18"/>
        <end position="146"/>
    </location>
</feature>
<evidence type="ECO:0000313" key="2">
    <source>
        <dbReference type="EMBL" id="CAK7929613.1"/>
    </source>
</evidence>
<protein>
    <submittedName>
        <fullName evidence="2">Uncharacterized protein</fullName>
    </submittedName>
</protein>
<sequence length="146" mass="15690">MHVPSSLVLFMATVASSSVKEYAGGEYSISMPVMPGLRCSDASISCGESDGIVSRFCLERMDEGFRQCCMSKCPSAGKQPDRYCSAINVPCDGLDHDASSFCSWQKDPSVEFKDCCLSRCASARVPPGYKCSDSGVHCDELNVKAS</sequence>
<reference evidence="2" key="1">
    <citation type="submission" date="2024-01" db="EMBL/GenBank/DDBJ databases">
        <authorList>
            <person name="Webb A."/>
        </authorList>
    </citation>
    <scope>NUCLEOTIDE SEQUENCE</scope>
    <source>
        <strain evidence="2">Pm1</strain>
    </source>
</reference>
<feature type="signal peptide" evidence="1">
    <location>
        <begin position="1"/>
        <end position="17"/>
    </location>
</feature>
<comment type="caution">
    <text evidence="2">The sequence shown here is derived from an EMBL/GenBank/DDBJ whole genome shotgun (WGS) entry which is preliminary data.</text>
</comment>
<evidence type="ECO:0000256" key="1">
    <source>
        <dbReference type="SAM" id="SignalP"/>
    </source>
</evidence>
<dbReference type="Proteomes" id="UP001162060">
    <property type="component" value="Unassembled WGS sequence"/>
</dbReference>
<keyword evidence="1" id="KW-0732">Signal</keyword>
<proteinExistence type="predicted"/>
<gene>
    <name evidence="2" type="ORF">PM001_LOCUS14763</name>
</gene>